<sequence>MNAALSSPNITPGAIVVGDRMSPGVAGRNVNSIYIEVGDDNARIRRNVLDENRARGNFSHPVGAVY</sequence>
<name>A0A1X0Y118_MYCSI</name>
<proteinExistence type="predicted"/>
<evidence type="ECO:0000313" key="1">
    <source>
        <dbReference type="EMBL" id="ORJ58901.1"/>
    </source>
</evidence>
<gene>
    <name evidence="1" type="ORF">B5M45_17340</name>
</gene>
<organism evidence="1 2">
    <name type="scientific">Mycobacterium simiae</name>
    <name type="common">Mycobacterium habana</name>
    <dbReference type="NCBI Taxonomy" id="1784"/>
    <lineage>
        <taxon>Bacteria</taxon>
        <taxon>Bacillati</taxon>
        <taxon>Actinomycetota</taxon>
        <taxon>Actinomycetes</taxon>
        <taxon>Mycobacteriales</taxon>
        <taxon>Mycobacteriaceae</taxon>
        <taxon>Mycobacterium</taxon>
        <taxon>Mycobacterium simiae complex</taxon>
    </lineage>
</organism>
<evidence type="ECO:0000313" key="2">
    <source>
        <dbReference type="Proteomes" id="UP000193040"/>
    </source>
</evidence>
<accession>A0A1X0Y118</accession>
<reference evidence="1 2" key="1">
    <citation type="submission" date="2017-03" db="EMBL/GenBank/DDBJ databases">
        <title>Genomic insights into Mycobacterium simiae human colonization.</title>
        <authorList>
            <person name="Steffani J.L."/>
            <person name="Brunck M.E."/>
            <person name="Cruz E."/>
            <person name="Montiel R."/>
            <person name="Barona F."/>
        </authorList>
    </citation>
    <scope>NUCLEOTIDE SEQUENCE [LARGE SCALE GENOMIC DNA]</scope>
    <source>
        <strain evidence="1 2">MsiGto</strain>
    </source>
</reference>
<dbReference type="EMBL" id="MZZM01000022">
    <property type="protein sequence ID" value="ORJ58901.1"/>
    <property type="molecule type" value="Genomic_DNA"/>
</dbReference>
<dbReference type="AlphaFoldDB" id="A0A1X0Y118"/>
<dbReference type="RefSeq" id="WP_084951975.1">
    <property type="nucleotide sequence ID" value="NZ_MZZM01000022.1"/>
</dbReference>
<protein>
    <submittedName>
        <fullName evidence="1">Uncharacterized protein</fullName>
    </submittedName>
</protein>
<keyword evidence="2" id="KW-1185">Reference proteome</keyword>
<dbReference type="Proteomes" id="UP000193040">
    <property type="component" value="Unassembled WGS sequence"/>
</dbReference>
<comment type="caution">
    <text evidence="1">The sequence shown here is derived from an EMBL/GenBank/DDBJ whole genome shotgun (WGS) entry which is preliminary data.</text>
</comment>